<evidence type="ECO:0000313" key="2">
    <source>
        <dbReference type="Proteomes" id="UP000561438"/>
    </source>
</evidence>
<comment type="caution">
    <text evidence="1">The sequence shown here is derived from an EMBL/GenBank/DDBJ whole genome shotgun (WGS) entry which is preliminary data.</text>
</comment>
<dbReference type="EMBL" id="JABWGV010000001">
    <property type="protein sequence ID" value="NVD43483.1"/>
    <property type="molecule type" value="Genomic_DNA"/>
</dbReference>
<protein>
    <submittedName>
        <fullName evidence="1">HK97 gp10 family phage protein</fullName>
    </submittedName>
</protein>
<organism evidence="1 2">
    <name type="scientific">Qipengyuania atrilutea</name>
    <dbReference type="NCBI Taxonomy" id="2744473"/>
    <lineage>
        <taxon>Bacteria</taxon>
        <taxon>Pseudomonadati</taxon>
        <taxon>Pseudomonadota</taxon>
        <taxon>Alphaproteobacteria</taxon>
        <taxon>Sphingomonadales</taxon>
        <taxon>Erythrobacteraceae</taxon>
        <taxon>Qipengyuania</taxon>
    </lineage>
</organism>
<reference evidence="1 2" key="1">
    <citation type="submission" date="2020-06" db="EMBL/GenBank/DDBJ databases">
        <title>Altererythrobacter sp. HHU K3-1.</title>
        <authorList>
            <person name="Zhang D."/>
            <person name="Xue H."/>
        </authorList>
    </citation>
    <scope>NUCLEOTIDE SEQUENCE [LARGE SCALE GENOMIC DNA]</scope>
    <source>
        <strain evidence="1 2">HHU K3-1</strain>
    </source>
</reference>
<sequence length="177" mass="19401">MMAPMKGREQVRQYFASLPDKLETKILRGAAKAGGSVIKDEAKLRTQSDQVRDDLRMRTRAKDGKVRVTIDVKPGFGRSIANWEEYGTDPHFIRVADEQRQGLSVRKVNERTKDGSLVINGNFVSGTVFHPGAAAHPFLRPSLDLKGAEAIAEAQGYINAKLASTGLNGPDIPVDEE</sequence>
<dbReference type="AlphaFoldDB" id="A0A850H0L5"/>
<evidence type="ECO:0000313" key="1">
    <source>
        <dbReference type="EMBL" id="NVD43483.1"/>
    </source>
</evidence>
<name>A0A850H0L5_9SPHN</name>
<keyword evidence="2" id="KW-1185">Reference proteome</keyword>
<gene>
    <name evidence="1" type="ORF">HUV48_00440</name>
</gene>
<dbReference type="Proteomes" id="UP000561438">
    <property type="component" value="Unassembled WGS sequence"/>
</dbReference>
<accession>A0A850H0L5</accession>
<proteinExistence type="predicted"/>